<dbReference type="Proteomes" id="UP001066276">
    <property type="component" value="Chromosome 7"/>
</dbReference>
<evidence type="ECO:0000313" key="3">
    <source>
        <dbReference type="Proteomes" id="UP001066276"/>
    </source>
</evidence>
<dbReference type="EMBL" id="JANPWB010000011">
    <property type="protein sequence ID" value="KAJ1127988.1"/>
    <property type="molecule type" value="Genomic_DNA"/>
</dbReference>
<accession>A0AAV7PI98</accession>
<proteinExistence type="predicted"/>
<feature type="region of interest" description="Disordered" evidence="1">
    <location>
        <begin position="1"/>
        <end position="54"/>
    </location>
</feature>
<sequence>MSSRRHTVCGGHSSINQNEEPRGEVSESSASAGQQPADENKTEMNSKNVLKRKVSSSKKIYIHNYFIRSGTKEGDNEVDTTTPLDNPVSEVPQAPDTLLSPILEYVAVSRPTRSEHKREYRQEQELGSTRFASSFGMDSSIIEELVVLADTASDECWNNSNGENNDKDNVKKVPCGGEKIKFVPGETPV</sequence>
<reference evidence="2" key="1">
    <citation type="journal article" date="2022" name="bioRxiv">
        <title>Sequencing and chromosome-scale assembly of the giantPleurodeles waltlgenome.</title>
        <authorList>
            <person name="Brown T."/>
            <person name="Elewa A."/>
            <person name="Iarovenko S."/>
            <person name="Subramanian E."/>
            <person name="Araus A.J."/>
            <person name="Petzold A."/>
            <person name="Susuki M."/>
            <person name="Suzuki K.-i.T."/>
            <person name="Hayashi T."/>
            <person name="Toyoda A."/>
            <person name="Oliveira C."/>
            <person name="Osipova E."/>
            <person name="Leigh N.D."/>
            <person name="Simon A."/>
            <person name="Yun M.H."/>
        </authorList>
    </citation>
    <scope>NUCLEOTIDE SEQUENCE</scope>
    <source>
        <strain evidence="2">20211129_DDA</strain>
        <tissue evidence="2">Liver</tissue>
    </source>
</reference>
<evidence type="ECO:0000313" key="2">
    <source>
        <dbReference type="EMBL" id="KAJ1127988.1"/>
    </source>
</evidence>
<dbReference type="AlphaFoldDB" id="A0AAV7PI98"/>
<feature type="region of interest" description="Disordered" evidence="1">
    <location>
        <begin position="71"/>
        <end position="94"/>
    </location>
</feature>
<evidence type="ECO:0000256" key="1">
    <source>
        <dbReference type="SAM" id="MobiDB-lite"/>
    </source>
</evidence>
<keyword evidence="3" id="KW-1185">Reference proteome</keyword>
<feature type="region of interest" description="Disordered" evidence="1">
    <location>
        <begin position="158"/>
        <end position="178"/>
    </location>
</feature>
<comment type="caution">
    <text evidence="2">The sequence shown here is derived from an EMBL/GenBank/DDBJ whole genome shotgun (WGS) entry which is preliminary data.</text>
</comment>
<name>A0AAV7PI98_PLEWA</name>
<organism evidence="2 3">
    <name type="scientific">Pleurodeles waltl</name>
    <name type="common">Iberian ribbed newt</name>
    <dbReference type="NCBI Taxonomy" id="8319"/>
    <lineage>
        <taxon>Eukaryota</taxon>
        <taxon>Metazoa</taxon>
        <taxon>Chordata</taxon>
        <taxon>Craniata</taxon>
        <taxon>Vertebrata</taxon>
        <taxon>Euteleostomi</taxon>
        <taxon>Amphibia</taxon>
        <taxon>Batrachia</taxon>
        <taxon>Caudata</taxon>
        <taxon>Salamandroidea</taxon>
        <taxon>Salamandridae</taxon>
        <taxon>Pleurodelinae</taxon>
        <taxon>Pleurodeles</taxon>
    </lineage>
</organism>
<protein>
    <submittedName>
        <fullName evidence="2">Uncharacterized protein</fullName>
    </submittedName>
</protein>
<gene>
    <name evidence="2" type="ORF">NDU88_006381</name>
</gene>